<dbReference type="RefSeq" id="WP_143353800.1">
    <property type="nucleotide sequence ID" value="NZ_NGKU01000001.1"/>
</dbReference>
<comment type="caution">
    <text evidence="2">The sequence shown here is derived from an EMBL/GenBank/DDBJ whole genome shotgun (WGS) entry which is preliminary data.</text>
</comment>
<keyword evidence="3" id="KW-1185">Reference proteome</keyword>
<feature type="transmembrane region" description="Helical" evidence="1">
    <location>
        <begin position="12"/>
        <end position="32"/>
    </location>
</feature>
<sequence length="147" mass="16121">MTSIMTSNQKKIGVGVLFCGLIIVLGAAVFFLTHPKKDLSIINAQGAIQQSMTLTRQYQNGEETIYHSDTIHSAEAAVPDNESSGESSLSLMINGQAQTIVGYIDSNTKKYSLELKVVDFEEATGRIVMAVTYVDGLNDHKREFVFE</sequence>
<dbReference type="AlphaFoldDB" id="A0A242AA28"/>
<dbReference type="Proteomes" id="UP000195043">
    <property type="component" value="Unassembled WGS sequence"/>
</dbReference>
<protein>
    <submittedName>
        <fullName evidence="2">Uncharacterized protein</fullName>
    </submittedName>
</protein>
<keyword evidence="1" id="KW-0812">Transmembrane</keyword>
<dbReference type="EMBL" id="NGKU01000001">
    <property type="protein sequence ID" value="OTN77896.1"/>
    <property type="molecule type" value="Genomic_DNA"/>
</dbReference>
<evidence type="ECO:0000256" key="1">
    <source>
        <dbReference type="SAM" id="Phobius"/>
    </source>
</evidence>
<accession>A0A242AA28</accession>
<dbReference type="STRING" id="1834191.A5886_002997"/>
<keyword evidence="1" id="KW-1133">Transmembrane helix</keyword>
<keyword evidence="1" id="KW-0472">Membrane</keyword>
<dbReference type="OrthoDB" id="9824746at2"/>
<reference evidence="2 3" key="1">
    <citation type="submission" date="2017-05" db="EMBL/GenBank/DDBJ databases">
        <title>The Genome Sequence of Enterococcus sp. 8G7_MSG3316.</title>
        <authorList>
            <consortium name="The Broad Institute Genomics Platform"/>
            <consortium name="The Broad Institute Genomic Center for Infectious Diseases"/>
            <person name="Earl A."/>
            <person name="Manson A."/>
            <person name="Schwartman J."/>
            <person name="Gilmore M."/>
            <person name="Abouelleil A."/>
            <person name="Cao P."/>
            <person name="Chapman S."/>
            <person name="Cusick C."/>
            <person name="Shea T."/>
            <person name="Young S."/>
            <person name="Neafsey D."/>
            <person name="Nusbaum C."/>
            <person name="Birren B."/>
        </authorList>
    </citation>
    <scope>NUCLEOTIDE SEQUENCE [LARGE SCALE GENOMIC DNA]</scope>
    <source>
        <strain evidence="2 3">8G7_MSG3316</strain>
    </source>
</reference>
<name>A0A242AA28_9ENTE</name>
<evidence type="ECO:0000313" key="2">
    <source>
        <dbReference type="EMBL" id="OTN77896.1"/>
    </source>
</evidence>
<gene>
    <name evidence="2" type="ORF">A5886_002997</name>
</gene>
<proteinExistence type="predicted"/>
<organism evidence="2 3">
    <name type="scientific">Candidatus Enterococcus testudinis</name>
    <dbReference type="NCBI Taxonomy" id="1834191"/>
    <lineage>
        <taxon>Bacteria</taxon>
        <taxon>Bacillati</taxon>
        <taxon>Bacillota</taxon>
        <taxon>Bacilli</taxon>
        <taxon>Lactobacillales</taxon>
        <taxon>Enterococcaceae</taxon>
        <taxon>Enterococcus</taxon>
    </lineage>
</organism>
<evidence type="ECO:0000313" key="3">
    <source>
        <dbReference type="Proteomes" id="UP000195043"/>
    </source>
</evidence>